<reference evidence="3" key="1">
    <citation type="submission" date="2021-01" db="EMBL/GenBank/DDBJ databases">
        <title>Whole genome shotgun sequence of Actinoplanes nipponensis NBRC 14063.</title>
        <authorList>
            <person name="Komaki H."/>
            <person name="Tamura T."/>
        </authorList>
    </citation>
    <scope>NUCLEOTIDE SEQUENCE</scope>
    <source>
        <strain evidence="3">NBRC 14063</strain>
    </source>
</reference>
<keyword evidence="4" id="KW-1185">Reference proteome</keyword>
<dbReference type="Proteomes" id="UP000647172">
    <property type="component" value="Unassembled WGS sequence"/>
</dbReference>
<keyword evidence="1" id="KW-0812">Transmembrane</keyword>
<evidence type="ECO:0000256" key="1">
    <source>
        <dbReference type="SAM" id="Phobius"/>
    </source>
</evidence>
<evidence type="ECO:0000313" key="3">
    <source>
        <dbReference type="EMBL" id="GIE53419.1"/>
    </source>
</evidence>
<comment type="caution">
    <text evidence="3">The sequence shown here is derived from an EMBL/GenBank/DDBJ whole genome shotgun (WGS) entry which is preliminary data.</text>
</comment>
<dbReference type="Pfam" id="PF20182">
    <property type="entry name" value="DUF6545"/>
    <property type="match status" value="1"/>
</dbReference>
<keyword evidence="1" id="KW-1133">Transmembrane helix</keyword>
<dbReference type="EMBL" id="BOMQ01000084">
    <property type="protein sequence ID" value="GIE53419.1"/>
    <property type="molecule type" value="Genomic_DNA"/>
</dbReference>
<feature type="transmembrane region" description="Helical" evidence="1">
    <location>
        <begin position="221"/>
        <end position="240"/>
    </location>
</feature>
<evidence type="ECO:0000313" key="4">
    <source>
        <dbReference type="Proteomes" id="UP000647172"/>
    </source>
</evidence>
<keyword evidence="1" id="KW-0472">Membrane</keyword>
<feature type="transmembrane region" description="Helical" evidence="1">
    <location>
        <begin position="37"/>
        <end position="55"/>
    </location>
</feature>
<feature type="transmembrane region" description="Helical" evidence="1">
    <location>
        <begin position="183"/>
        <end position="201"/>
    </location>
</feature>
<protein>
    <recommendedName>
        <fullName evidence="2">DUF6545 domain-containing protein</fullName>
    </recommendedName>
</protein>
<gene>
    <name evidence="3" type="ORF">Ani05nite_69530</name>
</gene>
<proteinExistence type="predicted"/>
<feature type="transmembrane region" description="Helical" evidence="1">
    <location>
        <begin position="143"/>
        <end position="162"/>
    </location>
</feature>
<feature type="transmembrane region" description="Helical" evidence="1">
    <location>
        <begin position="6"/>
        <end position="25"/>
    </location>
</feature>
<feature type="transmembrane region" description="Helical" evidence="1">
    <location>
        <begin position="75"/>
        <end position="92"/>
    </location>
</feature>
<feature type="domain" description="DUF6545" evidence="2">
    <location>
        <begin position="257"/>
        <end position="393"/>
    </location>
</feature>
<dbReference type="InterPro" id="IPR046675">
    <property type="entry name" value="DUF6545"/>
</dbReference>
<dbReference type="NCBIfam" id="NF042915">
    <property type="entry name" value="MAB_1171c_fam"/>
    <property type="match status" value="1"/>
</dbReference>
<organism evidence="3 4">
    <name type="scientific">Actinoplanes nipponensis</name>
    <dbReference type="NCBI Taxonomy" id="135950"/>
    <lineage>
        <taxon>Bacteria</taxon>
        <taxon>Bacillati</taxon>
        <taxon>Actinomycetota</taxon>
        <taxon>Actinomycetes</taxon>
        <taxon>Micromonosporales</taxon>
        <taxon>Micromonosporaceae</taxon>
        <taxon>Actinoplanes</taxon>
    </lineage>
</organism>
<accession>A0A919ML01</accession>
<dbReference type="AlphaFoldDB" id="A0A919ML01"/>
<dbReference type="InterPro" id="IPR050039">
    <property type="entry name" value="MAB_1171c-like"/>
</dbReference>
<evidence type="ECO:0000259" key="2">
    <source>
        <dbReference type="Pfam" id="PF20182"/>
    </source>
</evidence>
<name>A0A919ML01_9ACTN</name>
<dbReference type="RefSeq" id="WP_203775468.1">
    <property type="nucleotide sequence ID" value="NZ_BAAAYJ010000040.1"/>
</dbReference>
<sequence length="411" mass="44686">MDDVLLAAGAATALICFGLTVGRLWDLARHRHDGLRRLLWLTIAMGTVAVSMQPLSARVDQLLGLLDVCRLAGNLLAVAVVATGQAFLLHTLDPGPATRRRVRAQYVITAGCWATMIGSYAMTPAPYRTADPFVRSGEYYASLHPPPAAYLAAYLCFMLWSLPRVGRLCARYATVARRRPVQIALRMIAAGCFLHFANVGLKVVNLAVRHQPAVSSLLYRLTFLTYAVAVLVMVVGVMILSWGRRLRLDQVAEQVEAWRACRRLQPLWLLVSEVAPQITLGDWPVLRDRLGTLARARMRLIRMTTEILDGYAVVCPWTNPRVAAEARAASIRLGLTGDRLEAAVEARVVAEAVAAVRSAAPGGATVALPSARAAHAGDAGTEVAWLIMVAAQLPRRSGGGHRVARRVWRTA</sequence>
<feature type="transmembrane region" description="Helical" evidence="1">
    <location>
        <begin position="104"/>
        <end position="123"/>
    </location>
</feature>